<organism evidence="2 3">
    <name type="scientific">Cryphonectria parasitica (strain ATCC 38755 / EP155)</name>
    <dbReference type="NCBI Taxonomy" id="660469"/>
    <lineage>
        <taxon>Eukaryota</taxon>
        <taxon>Fungi</taxon>
        <taxon>Dikarya</taxon>
        <taxon>Ascomycota</taxon>
        <taxon>Pezizomycotina</taxon>
        <taxon>Sordariomycetes</taxon>
        <taxon>Sordariomycetidae</taxon>
        <taxon>Diaporthales</taxon>
        <taxon>Cryphonectriaceae</taxon>
        <taxon>Cryphonectria-Endothia species complex</taxon>
        <taxon>Cryphonectria</taxon>
    </lineage>
</organism>
<dbReference type="GO" id="GO:0031505">
    <property type="term" value="P:fungal-type cell wall organization"/>
    <property type="evidence" value="ECO:0007669"/>
    <property type="project" value="TreeGrafter"/>
</dbReference>
<proteinExistence type="predicted"/>
<dbReference type="InterPro" id="IPR052413">
    <property type="entry name" value="SUR7_domain"/>
</dbReference>
<keyword evidence="3" id="KW-1185">Reference proteome</keyword>
<keyword evidence="1" id="KW-1133">Transmembrane helix</keyword>
<evidence type="ECO:0008006" key="4">
    <source>
        <dbReference type="Google" id="ProtNLM"/>
    </source>
</evidence>
<dbReference type="AlphaFoldDB" id="A0A9P4XPC8"/>
<reference evidence="2" key="1">
    <citation type="journal article" date="2020" name="Phytopathology">
        <title>Genome sequence of the chestnut blight fungus Cryphonectria parasitica EP155: A fundamental resource for an archetypical invasive plant pathogen.</title>
        <authorList>
            <person name="Crouch J.A."/>
            <person name="Dawe A."/>
            <person name="Aerts A."/>
            <person name="Barry K."/>
            <person name="Churchill A.C.L."/>
            <person name="Grimwood J."/>
            <person name="Hillman B."/>
            <person name="Milgroom M.G."/>
            <person name="Pangilinan J."/>
            <person name="Smith M."/>
            <person name="Salamov A."/>
            <person name="Schmutz J."/>
            <person name="Yadav J."/>
            <person name="Grigoriev I.V."/>
            <person name="Nuss D."/>
        </authorList>
    </citation>
    <scope>NUCLEOTIDE SEQUENCE</scope>
    <source>
        <strain evidence="2">EP155</strain>
    </source>
</reference>
<dbReference type="GO" id="GO:0051285">
    <property type="term" value="C:cell cortex of cell tip"/>
    <property type="evidence" value="ECO:0007669"/>
    <property type="project" value="TreeGrafter"/>
</dbReference>
<evidence type="ECO:0000313" key="3">
    <source>
        <dbReference type="Proteomes" id="UP000803844"/>
    </source>
</evidence>
<dbReference type="InterPro" id="IPR009571">
    <property type="entry name" value="SUR7/Rim9-like_fungi"/>
</dbReference>
<comment type="caution">
    <text evidence="2">The sequence shown here is derived from an EMBL/GenBank/DDBJ whole genome shotgun (WGS) entry which is preliminary data.</text>
</comment>
<feature type="transmembrane region" description="Helical" evidence="1">
    <location>
        <begin position="271"/>
        <end position="292"/>
    </location>
</feature>
<dbReference type="PANTHER" id="PTHR28019">
    <property type="entry name" value="CELL MEMBRANE PROTEIN YLR413W-RELATED"/>
    <property type="match status" value="1"/>
</dbReference>
<protein>
    <recommendedName>
        <fullName evidence="4">SUR7 protein</fullName>
    </recommendedName>
</protein>
<feature type="transmembrane region" description="Helical" evidence="1">
    <location>
        <begin position="215"/>
        <end position="237"/>
    </location>
</feature>
<sequence length="320" mass="34375">MKFTVAIPLVASIVSFVLTILALLAGSHKGFMEDYHVVMVNTSTLGQNFLANLADGSSSGLFSSIEASATAVIGSVESEAASILNDIGNDVADKLSKELGIEQFYSFHVLDLCQGDYAPNATASGAWLNISSVLTTGAASMDMSDLLNKQLSLGPFNVSLSDLGFTQKLEQKLSKLPTVFEALAALYIVSTIFTGLSILGAAAGFFLIPQKGRKVLVANLGLALTAALVLFIGSLLYTVGATEMVKKIREENADDIGLEVTVGSKFQGLTWAAFALMVVATGYWTWELIAAIRARRRNQRTRGKVEKHSMDSSWDRRNYR</sequence>
<evidence type="ECO:0000256" key="1">
    <source>
        <dbReference type="SAM" id="Phobius"/>
    </source>
</evidence>
<keyword evidence="1" id="KW-0812">Transmembrane</keyword>
<gene>
    <name evidence="2" type="ORF">M406DRAFT_297234</name>
</gene>
<dbReference type="PANTHER" id="PTHR28019:SF7">
    <property type="entry name" value="SUR7 PROTEIN"/>
    <property type="match status" value="1"/>
</dbReference>
<dbReference type="GO" id="GO:0005886">
    <property type="term" value="C:plasma membrane"/>
    <property type="evidence" value="ECO:0007669"/>
    <property type="project" value="InterPro"/>
</dbReference>
<name>A0A9P4XPC8_CRYP1</name>
<feature type="transmembrane region" description="Helical" evidence="1">
    <location>
        <begin position="184"/>
        <end position="208"/>
    </location>
</feature>
<evidence type="ECO:0000313" key="2">
    <source>
        <dbReference type="EMBL" id="KAF3759909.1"/>
    </source>
</evidence>
<dbReference type="RefSeq" id="XP_040770888.1">
    <property type="nucleotide sequence ID" value="XM_040919299.1"/>
</dbReference>
<dbReference type="Proteomes" id="UP000803844">
    <property type="component" value="Unassembled WGS sequence"/>
</dbReference>
<keyword evidence="1" id="KW-0472">Membrane</keyword>
<dbReference type="GeneID" id="63836428"/>
<accession>A0A9P4XPC8</accession>
<dbReference type="OrthoDB" id="4159154at2759"/>
<dbReference type="Pfam" id="PF06687">
    <property type="entry name" value="SUR7"/>
    <property type="match status" value="1"/>
</dbReference>
<dbReference type="EMBL" id="MU032354">
    <property type="protein sequence ID" value="KAF3759909.1"/>
    <property type="molecule type" value="Genomic_DNA"/>
</dbReference>